<comment type="caution">
    <text evidence="2">The sequence shown here is derived from an EMBL/GenBank/DDBJ whole genome shotgun (WGS) entry which is preliminary data.</text>
</comment>
<dbReference type="AlphaFoldDB" id="A0A6A6L838"/>
<name>A0A6A6L838_HEVBR</name>
<keyword evidence="3" id="KW-1185">Reference proteome</keyword>
<evidence type="ECO:0008006" key="4">
    <source>
        <dbReference type="Google" id="ProtNLM"/>
    </source>
</evidence>
<feature type="region of interest" description="Disordered" evidence="1">
    <location>
        <begin position="225"/>
        <end position="260"/>
    </location>
</feature>
<dbReference type="EMBL" id="JAAGAX010000013">
    <property type="protein sequence ID" value="KAF2296448.1"/>
    <property type="molecule type" value="Genomic_DNA"/>
</dbReference>
<evidence type="ECO:0000256" key="1">
    <source>
        <dbReference type="SAM" id="MobiDB-lite"/>
    </source>
</evidence>
<evidence type="ECO:0000313" key="3">
    <source>
        <dbReference type="Proteomes" id="UP000467840"/>
    </source>
</evidence>
<accession>A0A6A6L838</accession>
<protein>
    <recommendedName>
        <fullName evidence="4">Retrotransposon gag domain-containing protein</fullName>
    </recommendedName>
</protein>
<dbReference type="Proteomes" id="UP000467840">
    <property type="component" value="Chromosome 7"/>
</dbReference>
<proteinExistence type="predicted"/>
<sequence length="421" mass="46267">MSNAHMDSHIDTTERNLTLLEDNVSKLTIDNEQIRSDLVTIKNLLTTLAKGKVSIEVGALPNESPSASIPNVEDTSSCLGPAMIPPNYSIDTSKQMALPSFDGSDPLGWLARMDQYFEIHATKPESKLATALICMDAVHQQATVNEYIDDFVAKATQFPNLSDRYYLSYFLNGLHEELRIRVQNHDATNSCRTMSIAREIERELLLTGGYHPLCPTMDVSKQQFSGLGPHARSSLLPSKKMPTASVASSRNPSLPAKSKDTRLYSKKEFQELCAKGLCFRCKQPYSPLHDCPNKTLCMIIAGEDDSTMEPKDLAMVEGDVTRGTASELLKAHFTCGSSLIFCWSGASHCFVLDSLVKQLSLQMEPTSFAVCLGDGRHNMSSSLCRKLPIDLGVLTISPDCFVFPLGGVNVIFGNFLIRNTG</sequence>
<dbReference type="CDD" id="cd00303">
    <property type="entry name" value="retropepsin_like"/>
    <property type="match status" value="1"/>
</dbReference>
<organism evidence="2 3">
    <name type="scientific">Hevea brasiliensis</name>
    <name type="common">Para rubber tree</name>
    <name type="synonym">Siphonia brasiliensis</name>
    <dbReference type="NCBI Taxonomy" id="3981"/>
    <lineage>
        <taxon>Eukaryota</taxon>
        <taxon>Viridiplantae</taxon>
        <taxon>Streptophyta</taxon>
        <taxon>Embryophyta</taxon>
        <taxon>Tracheophyta</taxon>
        <taxon>Spermatophyta</taxon>
        <taxon>Magnoliopsida</taxon>
        <taxon>eudicotyledons</taxon>
        <taxon>Gunneridae</taxon>
        <taxon>Pentapetalae</taxon>
        <taxon>rosids</taxon>
        <taxon>fabids</taxon>
        <taxon>Malpighiales</taxon>
        <taxon>Euphorbiaceae</taxon>
        <taxon>Crotonoideae</taxon>
        <taxon>Micrandreae</taxon>
        <taxon>Hevea</taxon>
    </lineage>
</organism>
<evidence type="ECO:0000313" key="2">
    <source>
        <dbReference type="EMBL" id="KAF2296448.1"/>
    </source>
</evidence>
<gene>
    <name evidence="2" type="ORF">GH714_038069</name>
</gene>
<reference evidence="2 3" key="1">
    <citation type="journal article" date="2020" name="Mol. Plant">
        <title>The Chromosome-Based Rubber Tree Genome Provides New Insights into Spurge Genome Evolution and Rubber Biosynthesis.</title>
        <authorList>
            <person name="Liu J."/>
            <person name="Shi C."/>
            <person name="Shi C.C."/>
            <person name="Li W."/>
            <person name="Zhang Q.J."/>
            <person name="Zhang Y."/>
            <person name="Li K."/>
            <person name="Lu H.F."/>
            <person name="Shi C."/>
            <person name="Zhu S.T."/>
            <person name="Xiao Z.Y."/>
            <person name="Nan H."/>
            <person name="Yue Y."/>
            <person name="Zhu X.G."/>
            <person name="Wu Y."/>
            <person name="Hong X.N."/>
            <person name="Fan G.Y."/>
            <person name="Tong Y."/>
            <person name="Zhang D."/>
            <person name="Mao C.L."/>
            <person name="Liu Y.L."/>
            <person name="Hao S.J."/>
            <person name="Liu W.Q."/>
            <person name="Lv M.Q."/>
            <person name="Zhang H.B."/>
            <person name="Liu Y."/>
            <person name="Hu-Tang G.R."/>
            <person name="Wang J.P."/>
            <person name="Wang J.H."/>
            <person name="Sun Y.H."/>
            <person name="Ni S.B."/>
            <person name="Chen W.B."/>
            <person name="Zhang X.C."/>
            <person name="Jiao Y.N."/>
            <person name="Eichler E.E."/>
            <person name="Li G.H."/>
            <person name="Liu X."/>
            <person name="Gao L.Z."/>
        </authorList>
    </citation>
    <scope>NUCLEOTIDE SEQUENCE [LARGE SCALE GENOMIC DNA]</scope>
    <source>
        <strain evidence="3">cv. GT1</strain>
        <tissue evidence="2">Leaf</tissue>
    </source>
</reference>